<evidence type="ECO:0000313" key="1">
    <source>
        <dbReference type="EMBL" id="KFD59176.1"/>
    </source>
</evidence>
<proteinExistence type="predicted"/>
<protein>
    <submittedName>
        <fullName evidence="1">Uncharacterized protein</fullName>
    </submittedName>
</protein>
<organism evidence="1">
    <name type="scientific">Trichuris suis</name>
    <name type="common">pig whipworm</name>
    <dbReference type="NCBI Taxonomy" id="68888"/>
    <lineage>
        <taxon>Eukaryota</taxon>
        <taxon>Metazoa</taxon>
        <taxon>Ecdysozoa</taxon>
        <taxon>Nematoda</taxon>
        <taxon>Enoplea</taxon>
        <taxon>Dorylaimia</taxon>
        <taxon>Trichinellida</taxon>
        <taxon>Trichuridae</taxon>
        <taxon>Trichuris</taxon>
    </lineage>
</organism>
<name>A0A085MPN0_9BILA</name>
<accession>A0A085MPN0</accession>
<dbReference type="Proteomes" id="UP000030758">
    <property type="component" value="Unassembled WGS sequence"/>
</dbReference>
<reference evidence="1" key="1">
    <citation type="journal article" date="2014" name="Nat. Genet.">
        <title>Genome and transcriptome of the porcine whipworm Trichuris suis.</title>
        <authorList>
            <person name="Jex A.R."/>
            <person name="Nejsum P."/>
            <person name="Schwarz E.M."/>
            <person name="Hu L."/>
            <person name="Young N.D."/>
            <person name="Hall R.S."/>
            <person name="Korhonen P.K."/>
            <person name="Liao S."/>
            <person name="Thamsborg S."/>
            <person name="Xia J."/>
            <person name="Xu P."/>
            <person name="Wang S."/>
            <person name="Scheerlinck J.P."/>
            <person name="Hofmann A."/>
            <person name="Sternberg P.W."/>
            <person name="Wang J."/>
            <person name="Gasser R.B."/>
        </authorList>
    </citation>
    <scope>NUCLEOTIDE SEQUENCE [LARGE SCALE GENOMIC DNA]</scope>
    <source>
        <strain evidence="1">DCEP-RM93F</strain>
    </source>
</reference>
<gene>
    <name evidence="1" type="ORF">M514_28645</name>
</gene>
<dbReference type="EMBL" id="KL368722">
    <property type="protein sequence ID" value="KFD59176.1"/>
    <property type="molecule type" value="Genomic_DNA"/>
</dbReference>
<feature type="non-terminal residue" evidence="1">
    <location>
        <position position="1"/>
    </location>
</feature>
<sequence length="22" mass="2470">CPSPLDYQDALEVIARGQEAFF</sequence>
<feature type="non-terminal residue" evidence="1">
    <location>
        <position position="22"/>
    </location>
</feature>
<dbReference type="AlphaFoldDB" id="A0A085MPN0"/>